<dbReference type="InParanoid" id="C3YUZ8"/>
<gene>
    <name evidence="4" type="ORF">BRAFLDRAFT_95539</name>
</gene>
<sequence length="206" mass="22149">MAYKLAMFLGLTALLTVLMVDPADSVCCHAFWLTGKCNDGTHGTPYCAYGSCDWLGCNCNGGCRHRKRGVEEEALGLLELLREEQEGTGPEKSALAGRGFGDTGPEKSALAGRGFGDTGPEKSALAGRRFGDTGPEESALAGRRFGNPDTDHDMKLSKQEALEKLKSEGEVDTDNLPADWFTSMDTNGNGFIDPVEYDEDEAKTLQ</sequence>
<evidence type="ECO:0000313" key="4">
    <source>
        <dbReference type="EMBL" id="EEN55861.1"/>
    </source>
</evidence>
<evidence type="ECO:0000256" key="2">
    <source>
        <dbReference type="SAM" id="MobiDB-lite"/>
    </source>
</evidence>
<feature type="compositionally biased region" description="Acidic residues" evidence="2">
    <location>
        <begin position="195"/>
        <end position="206"/>
    </location>
</feature>
<feature type="region of interest" description="Disordered" evidence="2">
    <location>
        <begin position="83"/>
        <end position="153"/>
    </location>
</feature>
<name>C3YUZ8_BRAFL</name>
<organism>
    <name type="scientific">Branchiostoma floridae</name>
    <name type="common">Florida lancelet</name>
    <name type="synonym">Amphioxus</name>
    <dbReference type="NCBI Taxonomy" id="7739"/>
    <lineage>
        <taxon>Eukaryota</taxon>
        <taxon>Metazoa</taxon>
        <taxon>Chordata</taxon>
        <taxon>Cephalochordata</taxon>
        <taxon>Leptocardii</taxon>
        <taxon>Amphioxiformes</taxon>
        <taxon>Branchiostomatidae</taxon>
        <taxon>Branchiostoma</taxon>
    </lineage>
</organism>
<evidence type="ECO:0008006" key="5">
    <source>
        <dbReference type="Google" id="ProtNLM"/>
    </source>
</evidence>
<feature type="chain" id="PRO_5002933907" description="EF-hand domain-containing protein" evidence="3">
    <location>
        <begin position="26"/>
        <end position="206"/>
    </location>
</feature>
<dbReference type="Gene3D" id="3.30.70.2800">
    <property type="match status" value="1"/>
</dbReference>
<evidence type="ECO:0000256" key="1">
    <source>
        <dbReference type="ARBA" id="ARBA00022837"/>
    </source>
</evidence>
<protein>
    <recommendedName>
        <fullName evidence="5">EF-hand domain-containing protein</fullName>
    </recommendedName>
</protein>
<dbReference type="Gene3D" id="1.10.238.10">
    <property type="entry name" value="EF-hand"/>
    <property type="match status" value="1"/>
</dbReference>
<dbReference type="InterPro" id="IPR011992">
    <property type="entry name" value="EF-hand-dom_pair"/>
</dbReference>
<feature type="region of interest" description="Disordered" evidence="2">
    <location>
        <begin position="165"/>
        <end position="206"/>
    </location>
</feature>
<dbReference type="AlphaFoldDB" id="C3YUZ8"/>
<accession>C3YUZ8</accession>
<dbReference type="SUPFAM" id="SSF47473">
    <property type="entry name" value="EF-hand"/>
    <property type="match status" value="1"/>
</dbReference>
<dbReference type="EMBL" id="GG666555">
    <property type="protein sequence ID" value="EEN55861.1"/>
    <property type="molecule type" value="Genomic_DNA"/>
</dbReference>
<keyword evidence="3" id="KW-0732">Signal</keyword>
<keyword evidence="1" id="KW-0106">Calcium</keyword>
<dbReference type="InterPro" id="IPR018247">
    <property type="entry name" value="EF_Hand_1_Ca_BS"/>
</dbReference>
<feature type="signal peptide" evidence="3">
    <location>
        <begin position="1"/>
        <end position="25"/>
    </location>
</feature>
<dbReference type="PROSITE" id="PS00018">
    <property type="entry name" value="EF_HAND_1"/>
    <property type="match status" value="1"/>
</dbReference>
<proteinExistence type="predicted"/>
<reference evidence="4" key="1">
    <citation type="journal article" date="2008" name="Nature">
        <title>The amphioxus genome and the evolution of the chordate karyotype.</title>
        <authorList>
            <consortium name="US DOE Joint Genome Institute (JGI-PGF)"/>
            <person name="Putnam N.H."/>
            <person name="Butts T."/>
            <person name="Ferrier D.E.K."/>
            <person name="Furlong R.F."/>
            <person name="Hellsten U."/>
            <person name="Kawashima T."/>
            <person name="Robinson-Rechavi M."/>
            <person name="Shoguchi E."/>
            <person name="Terry A."/>
            <person name="Yu J.-K."/>
            <person name="Benito-Gutierrez E.L."/>
            <person name="Dubchak I."/>
            <person name="Garcia-Fernandez J."/>
            <person name="Gibson-Brown J.J."/>
            <person name="Grigoriev I.V."/>
            <person name="Horton A.C."/>
            <person name="de Jong P.J."/>
            <person name="Jurka J."/>
            <person name="Kapitonov V.V."/>
            <person name="Kohara Y."/>
            <person name="Kuroki Y."/>
            <person name="Lindquist E."/>
            <person name="Lucas S."/>
            <person name="Osoegawa K."/>
            <person name="Pennacchio L.A."/>
            <person name="Salamov A.A."/>
            <person name="Satou Y."/>
            <person name="Sauka-Spengler T."/>
            <person name="Schmutz J."/>
            <person name="Shin-I T."/>
            <person name="Toyoda A."/>
            <person name="Bronner-Fraser M."/>
            <person name="Fujiyama A."/>
            <person name="Holland L.Z."/>
            <person name="Holland P.W.H."/>
            <person name="Satoh N."/>
            <person name="Rokhsar D.S."/>
        </authorList>
    </citation>
    <scope>NUCLEOTIDE SEQUENCE [LARGE SCALE GENOMIC DNA]</scope>
    <source>
        <strain evidence="4">S238N-H82</strain>
        <tissue evidence="4">Testes</tissue>
    </source>
</reference>
<evidence type="ECO:0000256" key="3">
    <source>
        <dbReference type="SAM" id="SignalP"/>
    </source>
</evidence>